<proteinExistence type="predicted"/>
<dbReference type="EMBL" id="SZWE01000001">
    <property type="protein sequence ID" value="MRU14852.1"/>
    <property type="molecule type" value="Genomic_DNA"/>
</dbReference>
<dbReference type="RefSeq" id="WP_154149645.1">
    <property type="nucleotide sequence ID" value="NZ_SZWE01000001.1"/>
</dbReference>
<keyword evidence="3" id="KW-1185">Reference proteome</keyword>
<dbReference type="InterPro" id="IPR028992">
    <property type="entry name" value="Hedgehog/Intein_dom"/>
</dbReference>
<evidence type="ECO:0000313" key="3">
    <source>
        <dbReference type="Proteomes" id="UP000564704"/>
    </source>
</evidence>
<dbReference type="Pfam" id="PF13403">
    <property type="entry name" value="Hint_2"/>
    <property type="match status" value="1"/>
</dbReference>
<name>A0A844CJK5_9RHOB</name>
<dbReference type="Proteomes" id="UP000564704">
    <property type="component" value="Unassembled WGS sequence"/>
</dbReference>
<organism evidence="2 3">
    <name type="scientific">Roseovarius bejariae</name>
    <dbReference type="NCBI Taxonomy" id="2576383"/>
    <lineage>
        <taxon>Bacteria</taxon>
        <taxon>Pseudomonadati</taxon>
        <taxon>Pseudomonadota</taxon>
        <taxon>Alphaproteobacteria</taxon>
        <taxon>Rhodobacterales</taxon>
        <taxon>Roseobacteraceae</taxon>
        <taxon>Roseovarius</taxon>
    </lineage>
</organism>
<evidence type="ECO:0000313" key="2">
    <source>
        <dbReference type="EMBL" id="MRU14852.1"/>
    </source>
</evidence>
<gene>
    <name evidence="2" type="ORF">FDP25_05335</name>
</gene>
<evidence type="ECO:0000259" key="1">
    <source>
        <dbReference type="Pfam" id="PF13403"/>
    </source>
</evidence>
<reference evidence="2 3" key="1">
    <citation type="submission" date="2019-05" db="EMBL/GenBank/DDBJ databases">
        <title>Roseovarius bejariae sp. nov., a moderately halophylic bacterium isolated from a saline soil in Rambla Salada (Murcia).</title>
        <authorList>
            <person name="Castro D.J."/>
            <person name="Gomez-Altuve A."/>
            <person name="Reina J.C."/>
            <person name="Rodriguez M."/>
            <person name="Sampedro I."/>
            <person name="Llamas I."/>
            <person name="Martinez-Checa F."/>
        </authorList>
    </citation>
    <scope>NUCLEOTIDE SEQUENCE [LARGE SCALE GENOMIC DNA]</scope>
    <source>
        <strain evidence="2 3">A21</strain>
    </source>
</reference>
<dbReference type="OrthoDB" id="6305173at2"/>
<dbReference type="AlphaFoldDB" id="A0A844CJK5"/>
<sequence>MTTPSLAASLSVAARSSTYLRPDAPDAVQAARRRPMVMRKYQISALRPDGEMRQTEQIGPALPLFEAAFSAFARSTLIQTTQGPVAVEDLLPGDQVETVEYGPTELLWVGSMTLVPKSDGPTPPEARMTRIMPEAFGMGKPMSNVMFGPGARVLAPATHLRQQMGNEPILTPVRHLVDGNGVIEIMPPRPVTVYHLCLARHATINAGGLSVESYHPGAGFERKMGEKMLGLFLSFFPHIKAPYEFGGLSHLRLPLVSPGGLEVA</sequence>
<feature type="domain" description="Hedgehog/Intein (Hint)" evidence="1">
    <location>
        <begin position="71"/>
        <end position="217"/>
    </location>
</feature>
<comment type="caution">
    <text evidence="2">The sequence shown here is derived from an EMBL/GenBank/DDBJ whole genome shotgun (WGS) entry which is preliminary data.</text>
</comment>
<accession>A0A844CJK5</accession>
<protein>
    <submittedName>
        <fullName evidence="2">Hint domain-containing protein</fullName>
    </submittedName>
</protein>